<dbReference type="RefSeq" id="WP_078759923.1">
    <property type="nucleotide sequence ID" value="NZ_FUWS01000001.1"/>
</dbReference>
<dbReference type="CDD" id="cd06259">
    <property type="entry name" value="YdcF-like"/>
    <property type="match status" value="1"/>
</dbReference>
<feature type="domain" description="DUF218" evidence="1">
    <location>
        <begin position="45"/>
        <end position="152"/>
    </location>
</feature>
<name>A0A1T4KUH6_9ACTN</name>
<keyword evidence="3" id="KW-1185">Reference proteome</keyword>
<gene>
    <name evidence="2" type="ORF">SAMN02745673_00542</name>
</gene>
<accession>A0A1T4KUH6</accession>
<dbReference type="PANTHER" id="PTHR30336:SF20">
    <property type="entry name" value="DUF218 DOMAIN-CONTAINING PROTEIN"/>
    <property type="match status" value="1"/>
</dbReference>
<dbReference type="GO" id="GO:0005886">
    <property type="term" value="C:plasma membrane"/>
    <property type="evidence" value="ECO:0007669"/>
    <property type="project" value="TreeGrafter"/>
</dbReference>
<evidence type="ECO:0000313" key="2">
    <source>
        <dbReference type="EMBL" id="SJZ45998.1"/>
    </source>
</evidence>
<dbReference type="InterPro" id="IPR003848">
    <property type="entry name" value="DUF218"/>
</dbReference>
<dbReference type="Pfam" id="PF02698">
    <property type="entry name" value="DUF218"/>
    <property type="match status" value="1"/>
</dbReference>
<dbReference type="OrthoDB" id="2216870at2"/>
<reference evidence="2 3" key="1">
    <citation type="submission" date="2017-02" db="EMBL/GenBank/DDBJ databases">
        <authorList>
            <person name="Peterson S.W."/>
        </authorList>
    </citation>
    <scope>NUCLEOTIDE SEQUENCE [LARGE SCALE GENOMIC DNA]</scope>
    <source>
        <strain evidence="2 3">DSM 45154</strain>
    </source>
</reference>
<dbReference type="EMBL" id="FUWS01000001">
    <property type="protein sequence ID" value="SJZ45998.1"/>
    <property type="molecule type" value="Genomic_DNA"/>
</dbReference>
<dbReference type="Gene3D" id="3.40.50.620">
    <property type="entry name" value="HUPs"/>
    <property type="match status" value="1"/>
</dbReference>
<sequence length="234" mass="25621">MTAHLTPEGRRAAQVLWDFHTAPDRAGDASGADILLALGSHDLRVAGYAARAWERGVAPLVVFSGDRGRHTSGQTGPARWERPEAEEFAAVARRETAIPDSAMLLERRATNTAENFAFSRLLVDGHGIAVRRAVVTAKPYMGQRALATAAVHWPGVHWSFRCFPGGLAGYHDDDRYPEAEVLHFLVGDLQRLVLYAERGWSAPVPVPDRVREAHDLLVRLGFTRHAVVAGPLRG</sequence>
<dbReference type="AlphaFoldDB" id="A0A1T4KUH6"/>
<protein>
    <submittedName>
        <fullName evidence="2">Uncharacterized conserved protein</fullName>
    </submittedName>
</protein>
<dbReference type="InterPro" id="IPR051599">
    <property type="entry name" value="Cell_Envelope_Assoc"/>
</dbReference>
<dbReference type="PANTHER" id="PTHR30336">
    <property type="entry name" value="INNER MEMBRANE PROTEIN, PROBABLE PERMEASE"/>
    <property type="match status" value="1"/>
</dbReference>
<evidence type="ECO:0000313" key="3">
    <source>
        <dbReference type="Proteomes" id="UP000190637"/>
    </source>
</evidence>
<organism evidence="2 3">
    <name type="scientific">Marinactinospora thermotolerans DSM 45154</name>
    <dbReference type="NCBI Taxonomy" id="1122192"/>
    <lineage>
        <taxon>Bacteria</taxon>
        <taxon>Bacillati</taxon>
        <taxon>Actinomycetota</taxon>
        <taxon>Actinomycetes</taxon>
        <taxon>Streptosporangiales</taxon>
        <taxon>Nocardiopsidaceae</taxon>
        <taxon>Marinactinospora</taxon>
    </lineage>
</organism>
<proteinExistence type="predicted"/>
<dbReference type="InterPro" id="IPR014729">
    <property type="entry name" value="Rossmann-like_a/b/a_fold"/>
</dbReference>
<dbReference type="Proteomes" id="UP000190637">
    <property type="component" value="Unassembled WGS sequence"/>
</dbReference>
<evidence type="ECO:0000259" key="1">
    <source>
        <dbReference type="Pfam" id="PF02698"/>
    </source>
</evidence>
<dbReference type="STRING" id="1122192.SAMN02745673_00542"/>